<feature type="compositionally biased region" description="Polar residues" evidence="1">
    <location>
        <begin position="1"/>
        <end position="11"/>
    </location>
</feature>
<dbReference type="VEuPathDB" id="FungiDB:CLCR_11281"/>
<name>A0A1C1CGJ5_9EURO</name>
<gene>
    <name evidence="2" type="ORF">CLCR_11281</name>
</gene>
<keyword evidence="3" id="KW-1185">Reference proteome</keyword>
<reference evidence="3" key="1">
    <citation type="submission" date="2015-07" db="EMBL/GenBank/DDBJ databases">
        <authorList>
            <person name="Teixeira M.M."/>
            <person name="Souza R.C."/>
            <person name="Almeida L.G."/>
            <person name="Vicente V.A."/>
            <person name="de Hoog S."/>
            <person name="Bocca A.L."/>
            <person name="de Almeida S.R."/>
            <person name="Vasconcelos A.T."/>
            <person name="Felipe M.S."/>
        </authorList>
    </citation>
    <scope>NUCLEOTIDE SEQUENCE [LARGE SCALE GENOMIC DNA]</scope>
    <source>
        <strain evidence="3">KSF</strain>
    </source>
</reference>
<proteinExistence type="predicted"/>
<comment type="caution">
    <text evidence="2">The sequence shown here is derived from an EMBL/GenBank/DDBJ whole genome shotgun (WGS) entry which is preliminary data.</text>
</comment>
<accession>A0A1C1CGJ5</accession>
<feature type="region of interest" description="Disordered" evidence="1">
    <location>
        <begin position="1"/>
        <end position="20"/>
    </location>
</feature>
<evidence type="ECO:0000256" key="1">
    <source>
        <dbReference type="SAM" id="MobiDB-lite"/>
    </source>
</evidence>
<evidence type="ECO:0000313" key="3">
    <source>
        <dbReference type="Proteomes" id="UP000094526"/>
    </source>
</evidence>
<protein>
    <submittedName>
        <fullName evidence="2">Uncharacterized protein</fullName>
    </submittedName>
</protein>
<organism evidence="2 3">
    <name type="scientific">Cladophialophora carrionii</name>
    <dbReference type="NCBI Taxonomy" id="86049"/>
    <lineage>
        <taxon>Eukaryota</taxon>
        <taxon>Fungi</taxon>
        <taxon>Dikarya</taxon>
        <taxon>Ascomycota</taxon>
        <taxon>Pezizomycotina</taxon>
        <taxon>Eurotiomycetes</taxon>
        <taxon>Chaetothyriomycetidae</taxon>
        <taxon>Chaetothyriales</taxon>
        <taxon>Herpotrichiellaceae</taxon>
        <taxon>Cladophialophora</taxon>
    </lineage>
</organism>
<sequence>MGANMSSSSPPDAQEEPSEKKCDCHIRVVRYFCRTCDENGVRTLLPSPFYRDNPRKFWVVDITCEGHGRSEITKDVRSIKALLPCKRCKICKKRAKNSSQLSTGTSDL</sequence>
<evidence type="ECO:0000313" key="2">
    <source>
        <dbReference type="EMBL" id="OCT47629.1"/>
    </source>
</evidence>
<dbReference type="Proteomes" id="UP000094526">
    <property type="component" value="Unassembled WGS sequence"/>
</dbReference>
<dbReference type="AlphaFoldDB" id="A0A1C1CGJ5"/>
<dbReference type="EMBL" id="LGRB01000013">
    <property type="protein sequence ID" value="OCT47629.1"/>
    <property type="molecule type" value="Genomic_DNA"/>
</dbReference>